<evidence type="ECO:0000256" key="1">
    <source>
        <dbReference type="RuleBase" id="RU368012"/>
    </source>
</evidence>
<gene>
    <name evidence="4" type="ORF">G6F51_011946</name>
</gene>
<dbReference type="Proteomes" id="UP000717996">
    <property type="component" value="Unassembled WGS sequence"/>
</dbReference>
<dbReference type="OrthoDB" id="10251234at2759"/>
<dbReference type="InterPro" id="IPR002877">
    <property type="entry name" value="RNA_MeTrfase_FtsJ_dom"/>
</dbReference>
<dbReference type="PANTHER" id="PTHR16121:SF0">
    <property type="entry name" value="CAP-SPECIFIC MRNA (NUCLEOSIDE-2'-O-)-METHYLTRANSFERASE 1"/>
    <property type="match status" value="1"/>
</dbReference>
<dbReference type="GO" id="GO:0032259">
    <property type="term" value="P:methylation"/>
    <property type="evidence" value="ECO:0007669"/>
    <property type="project" value="UniProtKB-KW"/>
</dbReference>
<evidence type="ECO:0000259" key="3">
    <source>
        <dbReference type="PROSITE" id="PS51613"/>
    </source>
</evidence>
<comment type="function">
    <text evidence="1">S-adenosyl-L-methionine-dependent methyltransferase that mediates RNA cap1 2'-O-ribose methylation to the 5'-cap structure of RNAs. Methylates the ribose of the first nucleotide of a m(7)GpppG-capped mRNA to produce m(7)GpppNmp (cap1).</text>
</comment>
<accession>A0A9P6XXI2</accession>
<dbReference type="Gene3D" id="3.40.50.12760">
    <property type="match status" value="1"/>
</dbReference>
<keyword evidence="1" id="KW-0808">Transferase</keyword>
<feature type="compositionally biased region" description="Polar residues" evidence="2">
    <location>
        <begin position="92"/>
        <end position="103"/>
    </location>
</feature>
<dbReference type="GO" id="GO:0003676">
    <property type="term" value="F:nucleic acid binding"/>
    <property type="evidence" value="ECO:0007669"/>
    <property type="project" value="UniProtKB-UniRule"/>
</dbReference>
<feature type="compositionally biased region" description="Polar residues" evidence="2">
    <location>
        <begin position="8"/>
        <end position="17"/>
    </location>
</feature>
<organism evidence="4 5">
    <name type="scientific">Rhizopus oryzae</name>
    <name type="common">Mucormycosis agent</name>
    <name type="synonym">Rhizopus arrhizus var. delemar</name>
    <dbReference type="NCBI Taxonomy" id="64495"/>
    <lineage>
        <taxon>Eukaryota</taxon>
        <taxon>Fungi</taxon>
        <taxon>Fungi incertae sedis</taxon>
        <taxon>Mucoromycota</taxon>
        <taxon>Mucoromycotina</taxon>
        <taxon>Mucoromycetes</taxon>
        <taxon>Mucorales</taxon>
        <taxon>Mucorineae</taxon>
        <taxon>Rhizopodaceae</taxon>
        <taxon>Rhizopus</taxon>
    </lineage>
</organism>
<sequence length="471" mass="54114">MEELYSENDPSYSQTRVPSGIAPPTLRDLRRADDLSSYNPATLRVTHNKNRDQRYQPYSLHDSRPPREYRPSPDSRQSYDSRAPHDSRPSYDTRSAPPSQQQAAYKPKPLDLKPRVDFLKCQKRLLIEELASLIRLKDTVIDYDFLCSKASVDKVYQLKERIQCAPKELVSQARSKSNPFERIGNSIFMNRAAVKLAAIDADFGLTATKNDEPLKFLDICGGPGGFSEYLIWRIYSWGQSCQGYGITLKMPKEKDEMNWHVEKFREDIPKDRLTIIHGQDNTGDIYKLENIKQVESIIKQEAEGVDLAVADGGFDFSGQEGQQEKVAQKLLLCEVITMLSTLKKGGNFVCKFFDMLTPFTINLVWLLYQLFDEICIAKPFSSRPANSERYVVCRSLTVAHPTDLIDKLSSILTHMDSGSDQQFIPRAILEDDEDFIDYVRMRNFRFITQQIESLEEFNMFIQNPYAIESFL</sequence>
<dbReference type="GO" id="GO:0006370">
    <property type="term" value="P:7-methylguanosine mRNA capping"/>
    <property type="evidence" value="ECO:0007669"/>
    <property type="project" value="UniProtKB-UniRule"/>
</dbReference>
<dbReference type="EMBL" id="JAANIT010003136">
    <property type="protein sequence ID" value="KAG1534707.1"/>
    <property type="molecule type" value="Genomic_DNA"/>
</dbReference>
<dbReference type="SUPFAM" id="SSF53335">
    <property type="entry name" value="S-adenosyl-L-methionine-dependent methyltransferases"/>
    <property type="match status" value="1"/>
</dbReference>
<protein>
    <recommendedName>
        <fullName evidence="1">Cap-specific mRNA (nucleoside-2'-O-)-methyltransferase 1</fullName>
        <ecNumber evidence="1">2.1.1.57</ecNumber>
    </recommendedName>
    <alternativeName>
        <fullName evidence="1">Cap1 2'O-ribose methyltransferase 1</fullName>
    </alternativeName>
</protein>
<feature type="compositionally biased region" description="Basic and acidic residues" evidence="2">
    <location>
        <begin position="61"/>
        <end position="91"/>
    </location>
</feature>
<feature type="region of interest" description="Disordered" evidence="2">
    <location>
        <begin position="1"/>
        <end position="108"/>
    </location>
</feature>
<dbReference type="EC" id="2.1.1.57" evidence="1"/>
<reference evidence="4" key="1">
    <citation type="journal article" date="2020" name="Microb. Genom.">
        <title>Genetic diversity of clinical and environmental Mucorales isolates obtained from an investigation of mucormycosis cases among solid organ transplant recipients.</title>
        <authorList>
            <person name="Nguyen M.H."/>
            <person name="Kaul D."/>
            <person name="Muto C."/>
            <person name="Cheng S.J."/>
            <person name="Richter R.A."/>
            <person name="Bruno V.M."/>
            <person name="Liu G."/>
            <person name="Beyhan S."/>
            <person name="Sundermann A.J."/>
            <person name="Mounaud S."/>
            <person name="Pasculle A.W."/>
            <person name="Nierman W.C."/>
            <person name="Driscoll E."/>
            <person name="Cumbie R."/>
            <person name="Clancy C.J."/>
            <person name="Dupont C.L."/>
        </authorList>
    </citation>
    <scope>NUCLEOTIDE SEQUENCE</scope>
    <source>
        <strain evidence="4">GL16</strain>
    </source>
</reference>
<evidence type="ECO:0000256" key="2">
    <source>
        <dbReference type="SAM" id="MobiDB-lite"/>
    </source>
</evidence>
<dbReference type="PANTHER" id="PTHR16121">
    <property type="entry name" value="CAP-SPECIFIC MRNA (NUCLEOSIDE-2'-O-)-METHYLTRANSFERASE 1-RELATED"/>
    <property type="match status" value="1"/>
</dbReference>
<dbReference type="InterPro" id="IPR029063">
    <property type="entry name" value="SAM-dependent_MTases_sf"/>
</dbReference>
<comment type="catalytic activity">
    <reaction evidence="1">
        <text>a 5'-end (N(7)-methyl 5'-triphosphoguanosine)-ribonucleoside in mRNA + S-adenosyl-L-methionine = a 5'-end (N(7)-methyl 5'-triphosphoguanosine)-(2'-O-methyl-ribonucleoside) in mRNA + S-adenosyl-L-homocysteine + H(+)</text>
        <dbReference type="Rhea" id="RHEA:67020"/>
        <dbReference type="Rhea" id="RHEA-COMP:17167"/>
        <dbReference type="Rhea" id="RHEA-COMP:17168"/>
        <dbReference type="ChEBI" id="CHEBI:15378"/>
        <dbReference type="ChEBI" id="CHEBI:57856"/>
        <dbReference type="ChEBI" id="CHEBI:59789"/>
        <dbReference type="ChEBI" id="CHEBI:156461"/>
        <dbReference type="ChEBI" id="CHEBI:167609"/>
        <dbReference type="EC" id="2.1.1.57"/>
    </reaction>
</comment>
<comment type="caution">
    <text evidence="4">The sequence shown here is derived from an EMBL/GenBank/DDBJ whole genome shotgun (WGS) entry which is preliminary data.</text>
</comment>
<evidence type="ECO:0000313" key="5">
    <source>
        <dbReference type="Proteomes" id="UP000717996"/>
    </source>
</evidence>
<feature type="domain" description="RrmJ-type SAM-dependent 2'-O-MTase" evidence="3">
    <location>
        <begin position="187"/>
        <end position="397"/>
    </location>
</feature>
<keyword evidence="1" id="KW-0506">mRNA capping</keyword>
<keyword evidence="1" id="KW-0507">mRNA processing</keyword>
<evidence type="ECO:0000313" key="4">
    <source>
        <dbReference type="EMBL" id="KAG1534707.1"/>
    </source>
</evidence>
<keyword evidence="1" id="KW-0489">Methyltransferase</keyword>
<dbReference type="GO" id="GO:0004483">
    <property type="term" value="F:methyltransferase cap1 activity"/>
    <property type="evidence" value="ECO:0007669"/>
    <property type="project" value="UniProtKB-UniRule"/>
</dbReference>
<keyword evidence="1" id="KW-0949">S-adenosyl-L-methionine</keyword>
<comment type="subcellular location">
    <subcellularLocation>
        <location evidence="1">Nucleus</location>
    </subcellularLocation>
</comment>
<dbReference type="Pfam" id="PF01728">
    <property type="entry name" value="FtsJ"/>
    <property type="match status" value="1"/>
</dbReference>
<dbReference type="AlphaFoldDB" id="A0A9P6XXI2"/>
<dbReference type="InterPro" id="IPR025816">
    <property type="entry name" value="RrmJ-type_MeTrfase"/>
</dbReference>
<dbReference type="InterPro" id="IPR050851">
    <property type="entry name" value="mRNA_Cap_2O-Ribose_MeTrfase"/>
</dbReference>
<proteinExistence type="predicted"/>
<dbReference type="GO" id="GO:0005634">
    <property type="term" value="C:nucleus"/>
    <property type="evidence" value="ECO:0007669"/>
    <property type="project" value="UniProtKB-SubCell"/>
</dbReference>
<dbReference type="PROSITE" id="PS51613">
    <property type="entry name" value="SAM_MT_RRMJ"/>
    <property type="match status" value="1"/>
</dbReference>
<dbReference type="GO" id="GO:0005737">
    <property type="term" value="C:cytoplasm"/>
    <property type="evidence" value="ECO:0007669"/>
    <property type="project" value="TreeGrafter"/>
</dbReference>
<name>A0A9P6XXI2_RHIOR</name>
<keyword evidence="1" id="KW-0539">Nucleus</keyword>
<dbReference type="GO" id="GO:0016556">
    <property type="term" value="P:mRNA modification"/>
    <property type="evidence" value="ECO:0007669"/>
    <property type="project" value="UniProtKB-UniRule"/>
</dbReference>